<dbReference type="OrthoDB" id="10266330at2759"/>
<protein>
    <submittedName>
        <fullName evidence="4">Quinon protein alcohol dehydrogenase-like superfamily</fullName>
    </submittedName>
</protein>
<dbReference type="InterPro" id="IPR001680">
    <property type="entry name" value="WD40_rpt"/>
</dbReference>
<dbReference type="PANTHER" id="PTHR19846:SF0">
    <property type="entry name" value="PRE-MRNA PROCESSING FACTOR 4"/>
    <property type="match status" value="1"/>
</dbReference>
<keyword evidence="5" id="KW-1185">Reference proteome</keyword>
<evidence type="ECO:0000313" key="5">
    <source>
        <dbReference type="Proteomes" id="UP000269721"/>
    </source>
</evidence>
<dbReference type="PROSITE" id="PS50082">
    <property type="entry name" value="WD_REPEATS_2"/>
    <property type="match status" value="2"/>
</dbReference>
<dbReference type="EMBL" id="KZ995410">
    <property type="protein sequence ID" value="RKO90731.1"/>
    <property type="molecule type" value="Genomic_DNA"/>
</dbReference>
<dbReference type="Pfam" id="PF00400">
    <property type="entry name" value="WD40"/>
    <property type="match status" value="3"/>
</dbReference>
<dbReference type="InterPro" id="IPR019775">
    <property type="entry name" value="WD40_repeat_CS"/>
</dbReference>
<feature type="non-terminal residue" evidence="4">
    <location>
        <position position="1"/>
    </location>
</feature>
<dbReference type="SMART" id="SM00320">
    <property type="entry name" value="WD40"/>
    <property type="match status" value="3"/>
</dbReference>
<dbReference type="PROSITE" id="PS50294">
    <property type="entry name" value="WD_REPEATS_REGION"/>
    <property type="match status" value="2"/>
</dbReference>
<proteinExistence type="predicted"/>
<keyword evidence="1 3" id="KW-0853">WD repeat</keyword>
<dbReference type="GO" id="GO:0030621">
    <property type="term" value="F:U4 snRNA binding"/>
    <property type="evidence" value="ECO:0007669"/>
    <property type="project" value="TreeGrafter"/>
</dbReference>
<dbReference type="GO" id="GO:0046540">
    <property type="term" value="C:U4/U6 x U5 tri-snRNP complex"/>
    <property type="evidence" value="ECO:0007669"/>
    <property type="project" value="TreeGrafter"/>
</dbReference>
<dbReference type="GO" id="GO:0017070">
    <property type="term" value="F:U6 snRNA binding"/>
    <property type="evidence" value="ECO:0007669"/>
    <property type="project" value="TreeGrafter"/>
</dbReference>
<dbReference type="Proteomes" id="UP000269721">
    <property type="component" value="Unassembled WGS sequence"/>
</dbReference>
<evidence type="ECO:0000313" key="4">
    <source>
        <dbReference type="EMBL" id="RKO90731.1"/>
    </source>
</evidence>
<reference evidence="5" key="1">
    <citation type="journal article" date="2018" name="Nat. Microbiol.">
        <title>Leveraging single-cell genomics to expand the fungal tree of life.</title>
        <authorList>
            <person name="Ahrendt S.R."/>
            <person name="Quandt C.A."/>
            <person name="Ciobanu D."/>
            <person name="Clum A."/>
            <person name="Salamov A."/>
            <person name="Andreopoulos B."/>
            <person name="Cheng J.F."/>
            <person name="Woyke T."/>
            <person name="Pelin A."/>
            <person name="Henrissat B."/>
            <person name="Reynolds N.K."/>
            <person name="Benny G.L."/>
            <person name="Smith M.E."/>
            <person name="James T.Y."/>
            <person name="Grigoriev I.V."/>
        </authorList>
    </citation>
    <scope>NUCLEOTIDE SEQUENCE [LARGE SCALE GENOMIC DNA]</scope>
</reference>
<feature type="repeat" description="WD" evidence="3">
    <location>
        <begin position="111"/>
        <end position="145"/>
    </location>
</feature>
<gene>
    <name evidence="4" type="ORF">BDK51DRAFT_20492</name>
</gene>
<keyword evidence="2" id="KW-0677">Repeat</keyword>
<dbReference type="PRINTS" id="PR00320">
    <property type="entry name" value="GPROTEINBRPT"/>
</dbReference>
<dbReference type="SUPFAM" id="SSF50998">
    <property type="entry name" value="Quinoprotein alcohol dehydrogenase-like"/>
    <property type="match status" value="1"/>
</dbReference>
<dbReference type="Gene3D" id="2.130.10.10">
    <property type="entry name" value="YVTN repeat-like/Quinoprotein amine dehydrogenase"/>
    <property type="match status" value="2"/>
</dbReference>
<accession>A0A4P9WDG4</accession>
<organism evidence="4 5">
    <name type="scientific">Blyttiomyces helicus</name>
    <dbReference type="NCBI Taxonomy" id="388810"/>
    <lineage>
        <taxon>Eukaryota</taxon>
        <taxon>Fungi</taxon>
        <taxon>Fungi incertae sedis</taxon>
        <taxon>Chytridiomycota</taxon>
        <taxon>Chytridiomycota incertae sedis</taxon>
        <taxon>Chytridiomycetes</taxon>
        <taxon>Chytridiomycetes incertae sedis</taxon>
        <taxon>Blyttiomyces</taxon>
    </lineage>
</organism>
<dbReference type="InterPro" id="IPR020472">
    <property type="entry name" value="WD40_PAC1"/>
</dbReference>
<feature type="repeat" description="WD" evidence="3">
    <location>
        <begin position="13"/>
        <end position="52"/>
    </location>
</feature>
<dbReference type="InterPro" id="IPR011047">
    <property type="entry name" value="Quinoprotein_ADH-like_sf"/>
</dbReference>
<evidence type="ECO:0000256" key="1">
    <source>
        <dbReference type="ARBA" id="ARBA00022574"/>
    </source>
</evidence>
<dbReference type="PROSITE" id="PS00678">
    <property type="entry name" value="WD_REPEATS_1"/>
    <property type="match status" value="1"/>
</dbReference>
<evidence type="ECO:0000256" key="3">
    <source>
        <dbReference type="PROSITE-ProRule" id="PRU00221"/>
    </source>
</evidence>
<name>A0A4P9WDG4_9FUNG</name>
<sequence>RCWDARSGDGVASLGHPRFVTSVGYSGHYLYTGCADGTLRLWDPTTEECLAVGEGQHAGLIKKIYISSDGHRIYTAGFDGTVQVHDAYSMGLLRRLPTGRHVYIRSPLTLFPAHRDGIWAMALSPDGTTLATGGEDMIARLWDVSGIAAGDAPRVRV</sequence>
<dbReference type="PANTHER" id="PTHR19846">
    <property type="entry name" value="WD40 REPEAT PROTEIN"/>
    <property type="match status" value="1"/>
</dbReference>
<dbReference type="GO" id="GO:0000398">
    <property type="term" value="P:mRNA splicing, via spliceosome"/>
    <property type="evidence" value="ECO:0007669"/>
    <property type="project" value="TreeGrafter"/>
</dbReference>
<dbReference type="AlphaFoldDB" id="A0A4P9WDG4"/>
<dbReference type="InterPro" id="IPR015943">
    <property type="entry name" value="WD40/YVTN_repeat-like_dom_sf"/>
</dbReference>
<evidence type="ECO:0000256" key="2">
    <source>
        <dbReference type="ARBA" id="ARBA00022737"/>
    </source>
</evidence>